<dbReference type="InterPro" id="IPR036397">
    <property type="entry name" value="RNaseH_sf"/>
</dbReference>
<dbReference type="Proteomes" id="UP000499080">
    <property type="component" value="Unassembled WGS sequence"/>
</dbReference>
<protein>
    <submittedName>
        <fullName evidence="1">Uncharacterized protein</fullName>
    </submittedName>
</protein>
<name>A0A4Y2LHW9_ARAVE</name>
<gene>
    <name evidence="1" type="ORF">AVEN_40625_1</name>
</gene>
<evidence type="ECO:0000313" key="1">
    <source>
        <dbReference type="EMBL" id="GBN14019.1"/>
    </source>
</evidence>
<dbReference type="GO" id="GO:0003676">
    <property type="term" value="F:nucleic acid binding"/>
    <property type="evidence" value="ECO:0007669"/>
    <property type="project" value="InterPro"/>
</dbReference>
<dbReference type="Gene3D" id="3.30.420.10">
    <property type="entry name" value="Ribonuclease H-like superfamily/Ribonuclease H"/>
    <property type="match status" value="1"/>
</dbReference>
<accession>A0A4Y2LHW9</accession>
<proteinExistence type="predicted"/>
<reference evidence="1 2" key="1">
    <citation type="journal article" date="2019" name="Sci. Rep.">
        <title>Orb-weaving spider Araneus ventricosus genome elucidates the spidroin gene catalogue.</title>
        <authorList>
            <person name="Kono N."/>
            <person name="Nakamura H."/>
            <person name="Ohtoshi R."/>
            <person name="Moran D.A.P."/>
            <person name="Shinohara A."/>
            <person name="Yoshida Y."/>
            <person name="Fujiwara M."/>
            <person name="Mori M."/>
            <person name="Tomita M."/>
            <person name="Arakawa K."/>
        </authorList>
    </citation>
    <scope>NUCLEOTIDE SEQUENCE [LARGE SCALE GENOMIC DNA]</scope>
</reference>
<sequence>MGAEGSYADHKTSRMEISLEGFCSWTIMQDPTQQGAQKGTFLSWNGRLDHPAYSCDLTPSDFHLFPAMKLELSRRHFRINEEVQQL</sequence>
<keyword evidence="2" id="KW-1185">Reference proteome</keyword>
<organism evidence="1 2">
    <name type="scientific">Araneus ventricosus</name>
    <name type="common">Orbweaver spider</name>
    <name type="synonym">Epeira ventricosa</name>
    <dbReference type="NCBI Taxonomy" id="182803"/>
    <lineage>
        <taxon>Eukaryota</taxon>
        <taxon>Metazoa</taxon>
        <taxon>Ecdysozoa</taxon>
        <taxon>Arthropoda</taxon>
        <taxon>Chelicerata</taxon>
        <taxon>Arachnida</taxon>
        <taxon>Araneae</taxon>
        <taxon>Araneomorphae</taxon>
        <taxon>Entelegynae</taxon>
        <taxon>Araneoidea</taxon>
        <taxon>Araneidae</taxon>
        <taxon>Araneus</taxon>
    </lineage>
</organism>
<dbReference type="EMBL" id="BGPR01005853">
    <property type="protein sequence ID" value="GBN14019.1"/>
    <property type="molecule type" value="Genomic_DNA"/>
</dbReference>
<dbReference type="OrthoDB" id="6431382at2759"/>
<comment type="caution">
    <text evidence="1">The sequence shown here is derived from an EMBL/GenBank/DDBJ whole genome shotgun (WGS) entry which is preliminary data.</text>
</comment>
<dbReference type="AlphaFoldDB" id="A0A4Y2LHW9"/>
<evidence type="ECO:0000313" key="2">
    <source>
        <dbReference type="Proteomes" id="UP000499080"/>
    </source>
</evidence>